<keyword evidence="3" id="KW-1185">Reference proteome</keyword>
<organism evidence="2 3">
    <name type="scientific">Hydrocarboniphaga effusa AP103</name>
    <dbReference type="NCBI Taxonomy" id="1172194"/>
    <lineage>
        <taxon>Bacteria</taxon>
        <taxon>Pseudomonadati</taxon>
        <taxon>Pseudomonadota</taxon>
        <taxon>Gammaproteobacteria</taxon>
        <taxon>Nevskiales</taxon>
        <taxon>Nevskiaceae</taxon>
        <taxon>Hydrocarboniphaga</taxon>
    </lineage>
</organism>
<evidence type="ECO:0000313" key="3">
    <source>
        <dbReference type="Proteomes" id="UP000003704"/>
    </source>
</evidence>
<dbReference type="RefSeq" id="WP_007184134.1">
    <property type="nucleotide sequence ID" value="NZ_AKGD01000001.1"/>
</dbReference>
<protein>
    <submittedName>
        <fullName evidence="2">Uncharacterized protein</fullName>
    </submittedName>
</protein>
<dbReference type="Proteomes" id="UP000003704">
    <property type="component" value="Unassembled WGS sequence"/>
</dbReference>
<evidence type="ECO:0000256" key="1">
    <source>
        <dbReference type="SAM" id="MobiDB-lite"/>
    </source>
</evidence>
<dbReference type="OrthoDB" id="7063761at2"/>
<feature type="region of interest" description="Disordered" evidence="1">
    <location>
        <begin position="124"/>
        <end position="147"/>
    </location>
</feature>
<comment type="caution">
    <text evidence="2">The sequence shown here is derived from an EMBL/GenBank/DDBJ whole genome shotgun (WGS) entry which is preliminary data.</text>
</comment>
<proteinExistence type="predicted"/>
<gene>
    <name evidence="2" type="ORF">WQQ_11790</name>
</gene>
<accession>I7ZH43</accession>
<evidence type="ECO:0000313" key="2">
    <source>
        <dbReference type="EMBL" id="EIT71042.1"/>
    </source>
</evidence>
<reference evidence="2 3" key="1">
    <citation type="journal article" date="2012" name="J. Bacteriol.">
        <title>Genome Sequence of n-Alkane-Degrading Hydrocarboniphaga effusa Strain AP103T (ATCC BAA-332T).</title>
        <authorList>
            <person name="Chang H.K."/>
            <person name="Zylstra G.J."/>
            <person name="Chae J.C."/>
        </authorList>
    </citation>
    <scope>NUCLEOTIDE SEQUENCE [LARGE SCALE GENOMIC DNA]</scope>
    <source>
        <strain evidence="2 3">AP103</strain>
    </source>
</reference>
<sequence>MSVQAIVHDVKGRVEPYVAKGQQVVTVSVDTFKKATPIVVDGVQSLVHTQIEAGKDLFAAVQGSFEKAKTAGIKAVAASPIEYLPDGRERVLSAYNDSVVLVSKTSDKLVKLVKSSFATVDGEAKKTAAPRKTTAKKATKKAAKKAA</sequence>
<dbReference type="AlphaFoldDB" id="I7ZH43"/>
<dbReference type="EMBL" id="AKGD01000001">
    <property type="protein sequence ID" value="EIT71042.1"/>
    <property type="molecule type" value="Genomic_DNA"/>
</dbReference>
<dbReference type="STRING" id="1172194.WQQ_11790"/>
<name>I7ZH43_9GAMM</name>
<feature type="compositionally biased region" description="Basic residues" evidence="1">
    <location>
        <begin position="133"/>
        <end position="147"/>
    </location>
</feature>